<evidence type="ECO:0000256" key="1">
    <source>
        <dbReference type="SAM" id="MobiDB-lite"/>
    </source>
</evidence>
<feature type="region of interest" description="Disordered" evidence="1">
    <location>
        <begin position="92"/>
        <end position="166"/>
    </location>
</feature>
<proteinExistence type="predicted"/>
<dbReference type="Proteomes" id="UP001283361">
    <property type="component" value="Unassembled WGS sequence"/>
</dbReference>
<gene>
    <name evidence="2" type="ORF">RRG08_063278</name>
</gene>
<keyword evidence="3" id="KW-1185">Reference proteome</keyword>
<protein>
    <submittedName>
        <fullName evidence="2">Uncharacterized protein</fullName>
    </submittedName>
</protein>
<sequence length="186" mass="20914">MDNTGPSGLLDVDRFQRAMLTYRNAIDPETKASPALIFFGGPVRDAIPIPMGRYCPHNTWQETFREKALARRHSREHEKWSDYTLMLPPLKRDWPKPPIVESQHTKPSSGRQPEPLLQDSKELQPGLRTSAEQPLVLPDSPFTLDDKELIKDSTAPSETAKTKLPTALAQLLPLPITNLGSKNNRS</sequence>
<evidence type="ECO:0000313" key="2">
    <source>
        <dbReference type="EMBL" id="KAK3701025.1"/>
    </source>
</evidence>
<reference evidence="2" key="1">
    <citation type="journal article" date="2023" name="G3 (Bethesda)">
        <title>A reference genome for the long-term kleptoplast-retaining sea slug Elysia crispata morphotype clarki.</title>
        <authorList>
            <person name="Eastman K.E."/>
            <person name="Pendleton A.L."/>
            <person name="Shaikh M.A."/>
            <person name="Suttiyut T."/>
            <person name="Ogas R."/>
            <person name="Tomko P."/>
            <person name="Gavelis G."/>
            <person name="Widhalm J.R."/>
            <person name="Wisecaver J.H."/>
        </authorList>
    </citation>
    <scope>NUCLEOTIDE SEQUENCE</scope>
    <source>
        <strain evidence="2">ECLA1</strain>
    </source>
</reference>
<evidence type="ECO:0000313" key="3">
    <source>
        <dbReference type="Proteomes" id="UP001283361"/>
    </source>
</evidence>
<comment type="caution">
    <text evidence="2">The sequence shown here is derived from an EMBL/GenBank/DDBJ whole genome shotgun (WGS) entry which is preliminary data.</text>
</comment>
<dbReference type="EMBL" id="JAWDGP010007899">
    <property type="protein sequence ID" value="KAK3701025.1"/>
    <property type="molecule type" value="Genomic_DNA"/>
</dbReference>
<dbReference type="AlphaFoldDB" id="A0AAE0XP85"/>
<name>A0AAE0XP85_9GAST</name>
<accession>A0AAE0XP85</accession>
<organism evidence="2 3">
    <name type="scientific">Elysia crispata</name>
    <name type="common">lettuce slug</name>
    <dbReference type="NCBI Taxonomy" id="231223"/>
    <lineage>
        <taxon>Eukaryota</taxon>
        <taxon>Metazoa</taxon>
        <taxon>Spiralia</taxon>
        <taxon>Lophotrochozoa</taxon>
        <taxon>Mollusca</taxon>
        <taxon>Gastropoda</taxon>
        <taxon>Heterobranchia</taxon>
        <taxon>Euthyneura</taxon>
        <taxon>Panpulmonata</taxon>
        <taxon>Sacoglossa</taxon>
        <taxon>Placobranchoidea</taxon>
        <taxon>Plakobranchidae</taxon>
        <taxon>Elysia</taxon>
    </lineage>
</organism>